<keyword evidence="2" id="KW-0479">Metal-binding</keyword>
<keyword evidence="3" id="KW-0408">Iron</keyword>
<feature type="region of interest" description="Disordered" evidence="5">
    <location>
        <begin position="1"/>
        <end position="57"/>
    </location>
</feature>
<dbReference type="PANTHER" id="PTHR40261:SF1">
    <property type="entry name" value="RIESKE DOMAIN-CONTAINING PROTEIN"/>
    <property type="match status" value="1"/>
</dbReference>
<dbReference type="STRING" id="1227493.C483_13683"/>
<organism evidence="7 8">
    <name type="scientific">Natrialba hulunbeirensis JCM 10989</name>
    <dbReference type="NCBI Taxonomy" id="1227493"/>
    <lineage>
        <taxon>Archaea</taxon>
        <taxon>Methanobacteriati</taxon>
        <taxon>Methanobacteriota</taxon>
        <taxon>Stenosarchaea group</taxon>
        <taxon>Halobacteria</taxon>
        <taxon>Halobacteriales</taxon>
        <taxon>Natrialbaceae</taxon>
        <taxon>Natrialba</taxon>
    </lineage>
</organism>
<evidence type="ECO:0000256" key="1">
    <source>
        <dbReference type="ARBA" id="ARBA00022714"/>
    </source>
</evidence>
<evidence type="ECO:0000256" key="4">
    <source>
        <dbReference type="ARBA" id="ARBA00023014"/>
    </source>
</evidence>
<evidence type="ECO:0000256" key="3">
    <source>
        <dbReference type="ARBA" id="ARBA00023004"/>
    </source>
</evidence>
<keyword evidence="8" id="KW-1185">Reference proteome</keyword>
<keyword evidence="1" id="KW-0001">2Fe-2S</keyword>
<evidence type="ECO:0000256" key="2">
    <source>
        <dbReference type="ARBA" id="ARBA00022723"/>
    </source>
</evidence>
<dbReference type="SUPFAM" id="SSF50022">
    <property type="entry name" value="ISP domain"/>
    <property type="match status" value="1"/>
</dbReference>
<gene>
    <name evidence="7" type="ORF">C483_13683</name>
</gene>
<dbReference type="InterPro" id="IPR036922">
    <property type="entry name" value="Rieske_2Fe-2S_sf"/>
</dbReference>
<dbReference type="PANTHER" id="PTHR40261">
    <property type="match status" value="1"/>
</dbReference>
<sequence length="174" mass="18397">MPTDSTLLFRVAERDQVEERASSASSDSSDSSASSISSNSSDSGDNTTACSDGGPTSADEREAILVATETDETDTPTAVSCWLNFCQHFTHIKLDKGSGAAMRNDELICENHGAYFEADSGLCTYGPCEGATLAALETTVVDGDVYLTDDEYAFVGRGPVETDDDLTSTSNVEF</sequence>
<evidence type="ECO:0000313" key="8">
    <source>
        <dbReference type="Proteomes" id="UP000011519"/>
    </source>
</evidence>
<evidence type="ECO:0000259" key="6">
    <source>
        <dbReference type="PROSITE" id="PS51296"/>
    </source>
</evidence>
<dbReference type="EMBL" id="AOIM01000036">
    <property type="protein sequence ID" value="ELY89581.1"/>
    <property type="molecule type" value="Genomic_DNA"/>
</dbReference>
<feature type="domain" description="Rieske" evidence="6">
    <location>
        <begin position="79"/>
        <end position="147"/>
    </location>
</feature>
<feature type="compositionally biased region" description="Low complexity" evidence="5">
    <location>
        <begin position="22"/>
        <end position="43"/>
    </location>
</feature>
<name>L9ZU30_9EURY</name>
<dbReference type="AlphaFoldDB" id="L9ZU30"/>
<dbReference type="GO" id="GO:0046872">
    <property type="term" value="F:metal ion binding"/>
    <property type="evidence" value="ECO:0007669"/>
    <property type="project" value="UniProtKB-KW"/>
</dbReference>
<feature type="compositionally biased region" description="Basic and acidic residues" evidence="5">
    <location>
        <begin position="11"/>
        <end position="21"/>
    </location>
</feature>
<dbReference type="InterPro" id="IPR017941">
    <property type="entry name" value="Rieske_2Fe-2S"/>
</dbReference>
<dbReference type="PROSITE" id="PS51296">
    <property type="entry name" value="RIESKE"/>
    <property type="match status" value="1"/>
</dbReference>
<dbReference type="PATRIC" id="fig|1227493.4.peg.2750"/>
<dbReference type="Gene3D" id="2.102.10.10">
    <property type="entry name" value="Rieske [2Fe-2S] iron-sulphur domain"/>
    <property type="match status" value="1"/>
</dbReference>
<evidence type="ECO:0000256" key="5">
    <source>
        <dbReference type="SAM" id="MobiDB-lite"/>
    </source>
</evidence>
<proteinExistence type="predicted"/>
<evidence type="ECO:0000313" key="7">
    <source>
        <dbReference type="EMBL" id="ELY89581.1"/>
    </source>
</evidence>
<comment type="caution">
    <text evidence="7">The sequence shown here is derived from an EMBL/GenBank/DDBJ whole genome shotgun (WGS) entry which is preliminary data.</text>
</comment>
<reference evidence="7 8" key="1">
    <citation type="journal article" date="2014" name="PLoS Genet.">
        <title>Phylogenetically driven sequencing of extremely halophilic archaea reveals strategies for static and dynamic osmo-response.</title>
        <authorList>
            <person name="Becker E.A."/>
            <person name="Seitzer P.M."/>
            <person name="Tritt A."/>
            <person name="Larsen D."/>
            <person name="Krusor M."/>
            <person name="Yao A.I."/>
            <person name="Wu D."/>
            <person name="Madern D."/>
            <person name="Eisen J.A."/>
            <person name="Darling A.E."/>
            <person name="Facciotti M.T."/>
        </authorList>
    </citation>
    <scope>NUCLEOTIDE SEQUENCE [LARGE SCALE GENOMIC DNA]</scope>
    <source>
        <strain evidence="7 8">JCM 10989</strain>
    </source>
</reference>
<dbReference type="GO" id="GO:0051537">
    <property type="term" value="F:2 iron, 2 sulfur cluster binding"/>
    <property type="evidence" value="ECO:0007669"/>
    <property type="project" value="UniProtKB-KW"/>
</dbReference>
<accession>L9ZU30</accession>
<protein>
    <submittedName>
        <fullName evidence="7">Rieske iron sulfur-like protein</fullName>
    </submittedName>
</protein>
<keyword evidence="4" id="KW-0411">Iron-sulfur</keyword>
<dbReference type="Proteomes" id="UP000011519">
    <property type="component" value="Unassembled WGS sequence"/>
</dbReference>